<reference evidence="5 6" key="1">
    <citation type="submission" date="2018-06" db="EMBL/GenBank/DDBJ databases">
        <authorList>
            <consortium name="Pathogen Informatics"/>
            <person name="Doyle S."/>
        </authorList>
    </citation>
    <scope>NUCLEOTIDE SEQUENCE [LARGE SCALE GENOMIC DNA]</scope>
    <source>
        <strain evidence="5 6">NCTC12195</strain>
    </source>
</reference>
<proteinExistence type="inferred from homology"/>
<dbReference type="InterPro" id="IPR014388">
    <property type="entry name" value="3-oxoacid_CoA-transferase"/>
</dbReference>
<dbReference type="SUPFAM" id="SSF100950">
    <property type="entry name" value="NagB/RpiA/CoA transferase-like"/>
    <property type="match status" value="2"/>
</dbReference>
<dbReference type="InterPro" id="IPR004165">
    <property type="entry name" value="CoA_trans_fam_I"/>
</dbReference>
<dbReference type="PIRSF" id="PIRSF000858">
    <property type="entry name" value="SCOT-t"/>
    <property type="match status" value="1"/>
</dbReference>
<dbReference type="Proteomes" id="UP000255277">
    <property type="component" value="Unassembled WGS sequence"/>
</dbReference>
<dbReference type="GO" id="GO:0047371">
    <property type="term" value="F:butyrate-acetoacetate CoA-transferase activity"/>
    <property type="evidence" value="ECO:0007669"/>
    <property type="project" value="UniProtKB-EC"/>
</dbReference>
<dbReference type="SMART" id="SM00882">
    <property type="entry name" value="CoA_trans"/>
    <property type="match status" value="1"/>
</dbReference>
<keyword evidence="2 3" id="KW-0808">Transferase</keyword>
<gene>
    <name evidence="5" type="primary">ctfA</name>
    <name evidence="5" type="ORF">NCTC12195_00592</name>
    <name evidence="4" type="ORF">SGA02_22490</name>
</gene>
<dbReference type="OrthoDB" id="9805230at2"/>
<reference evidence="4 7" key="2">
    <citation type="submission" date="2019-07" db="EMBL/GenBank/DDBJ databases">
        <title>Whole genome shotgun sequence of Staphylococcus gallinarum NBRC 109767.</title>
        <authorList>
            <person name="Hosoyama A."/>
            <person name="Uohara A."/>
            <person name="Ohji S."/>
            <person name="Ichikawa N."/>
        </authorList>
    </citation>
    <scope>NUCLEOTIDE SEQUENCE [LARGE SCALE GENOMIC DNA]</scope>
    <source>
        <strain evidence="4 7">NBRC 109767</strain>
    </source>
</reference>
<dbReference type="RefSeq" id="WP_042737683.1">
    <property type="nucleotide sequence ID" value="NZ_BKAX01000006.1"/>
</dbReference>
<name>A0A0D0SJX2_STAGA</name>
<dbReference type="EMBL" id="UHDK01000001">
    <property type="protein sequence ID" value="SUM31186.1"/>
    <property type="molecule type" value="Genomic_DNA"/>
</dbReference>
<sequence length="524" mass="58613">MKIIPLSEVTDIIKDDNTIAIAALSSANLPVALLKALVDHYDELQTPKNLTFMLANDISDYRGDGVDLDSFVTRNMIKRLITSIITASPETIRAMKDNEIEAYYIPQGVLTTHYRNHTAASPDYLTRIGLHTNVDPRYRGGKVNQRTTKDLVSLVEVDHRQYLKYDFPNIDIALLRGTYADQDGNIYMTHEAHLGEGYSVALKAHNNGGKVIVQVKAVIENGKFNPRDVFIPGKLVDYIVVNENPKYHRQVMQHYYDPALAGEYRIPEIREPFLPLSIRKVILRRAAQFLKAEDVVSIGFGINNDLSNVLIEENANHLVQLNIDTGVFGGMISSGQNFGMNYNVSAQMRHDQTWDFIYNGGVDVAYLSFAEVDAVGNVNVSKFGDKMNGCGGFIDISQTVKRIVFSGTMVAGGQLDFKDGQIDINKQGHTHKFVQHVGSVDFNAQYAQELGQEVYFVTERGVFELMNNGLKLIEIAPGLDIEKDILAHMDFKPMVAEDIKVTNPAIYHDKWGGLAQVIRSEDRI</sequence>
<dbReference type="STRING" id="1293.SH09_00640"/>
<dbReference type="AlphaFoldDB" id="A0A0D0SJX2"/>
<keyword evidence="7" id="KW-1185">Reference proteome</keyword>
<organism evidence="5 6">
    <name type="scientific">Staphylococcus gallinarum</name>
    <dbReference type="NCBI Taxonomy" id="1293"/>
    <lineage>
        <taxon>Bacteria</taxon>
        <taxon>Bacillati</taxon>
        <taxon>Bacillota</taxon>
        <taxon>Bacilli</taxon>
        <taxon>Bacillales</taxon>
        <taxon>Staphylococcaceae</taxon>
        <taxon>Staphylococcus</taxon>
    </lineage>
</organism>
<dbReference type="PANTHER" id="PTHR43293">
    <property type="entry name" value="ACETATE COA-TRANSFERASE YDIF"/>
    <property type="match status" value="1"/>
</dbReference>
<protein>
    <submittedName>
        <fullName evidence="5">Acetyl-CoA transferase</fullName>
        <ecNumber evidence="5">2.8.3.9</ecNumber>
    </submittedName>
    <submittedName>
        <fullName evidence="4">Acyl CoA:acetate/3-ketoacid CoA transferase</fullName>
    </submittedName>
</protein>
<evidence type="ECO:0000313" key="6">
    <source>
        <dbReference type="Proteomes" id="UP000255277"/>
    </source>
</evidence>
<dbReference type="EMBL" id="BKAX01000006">
    <property type="protein sequence ID" value="GEQ06421.1"/>
    <property type="molecule type" value="Genomic_DNA"/>
</dbReference>
<dbReference type="GO" id="GO:0046952">
    <property type="term" value="P:ketone body catabolic process"/>
    <property type="evidence" value="ECO:0007669"/>
    <property type="project" value="InterPro"/>
</dbReference>
<evidence type="ECO:0000313" key="4">
    <source>
        <dbReference type="EMBL" id="GEQ06421.1"/>
    </source>
</evidence>
<dbReference type="Pfam" id="PF01144">
    <property type="entry name" value="CoA_trans"/>
    <property type="match status" value="1"/>
</dbReference>
<comment type="similarity">
    <text evidence="1 3">Belongs to the 3-oxoacid CoA-transferase family.</text>
</comment>
<dbReference type="Gene3D" id="3.40.1080.10">
    <property type="entry name" value="Glutaconate Coenzyme A-transferase"/>
    <property type="match status" value="2"/>
</dbReference>
<evidence type="ECO:0000256" key="3">
    <source>
        <dbReference type="PIRNR" id="PIRNR000858"/>
    </source>
</evidence>
<accession>A0A0D0SJX2</accession>
<dbReference type="InterPro" id="IPR037171">
    <property type="entry name" value="NagB/RpiA_transferase-like"/>
</dbReference>
<evidence type="ECO:0000256" key="1">
    <source>
        <dbReference type="ARBA" id="ARBA00007154"/>
    </source>
</evidence>
<dbReference type="EC" id="2.8.3.9" evidence="5"/>
<evidence type="ECO:0000256" key="2">
    <source>
        <dbReference type="ARBA" id="ARBA00022679"/>
    </source>
</evidence>
<evidence type="ECO:0000313" key="7">
    <source>
        <dbReference type="Proteomes" id="UP000321057"/>
    </source>
</evidence>
<dbReference type="Proteomes" id="UP000321057">
    <property type="component" value="Unassembled WGS sequence"/>
</dbReference>
<dbReference type="PANTHER" id="PTHR43293:SF1">
    <property type="entry name" value="ACETATE COA-TRANSFERASE YDIF"/>
    <property type="match status" value="1"/>
</dbReference>
<evidence type="ECO:0000313" key="5">
    <source>
        <dbReference type="EMBL" id="SUM31186.1"/>
    </source>
</evidence>
<dbReference type="GeneID" id="93846417"/>